<dbReference type="Gene3D" id="3.10.450.40">
    <property type="match status" value="1"/>
</dbReference>
<gene>
    <name evidence="2" type="ORF">TSPGSL018_17496</name>
</gene>
<feature type="compositionally biased region" description="Basic and acidic residues" evidence="1">
    <location>
        <begin position="26"/>
        <end position="38"/>
    </location>
</feature>
<feature type="compositionally biased region" description="Basic and acidic residues" evidence="1">
    <location>
        <begin position="1"/>
        <end position="12"/>
    </location>
</feature>
<dbReference type="PANTHER" id="PTHR33415">
    <property type="entry name" value="PROTEIN EMBRYO DEFECTIVE 514"/>
    <property type="match status" value="1"/>
</dbReference>
<organism evidence="2">
    <name type="scientific">Tetraselmis sp. GSL018</name>
    <dbReference type="NCBI Taxonomy" id="582737"/>
    <lineage>
        <taxon>Eukaryota</taxon>
        <taxon>Viridiplantae</taxon>
        <taxon>Chlorophyta</taxon>
        <taxon>core chlorophytes</taxon>
        <taxon>Chlorodendrophyceae</taxon>
        <taxon>Chlorodendrales</taxon>
        <taxon>Chlorodendraceae</taxon>
        <taxon>Tetraselmis</taxon>
    </lineage>
</organism>
<proteinExistence type="predicted"/>
<reference evidence="2" key="1">
    <citation type="submission" date="2014-05" db="EMBL/GenBank/DDBJ databases">
        <title>The transcriptome of the halophilic microalga Tetraselmis sp. GSL018 isolated from the Great Salt Lake, Utah.</title>
        <authorList>
            <person name="Jinkerson R.E."/>
            <person name="D'Adamo S."/>
            <person name="Posewitz M.C."/>
        </authorList>
    </citation>
    <scope>NUCLEOTIDE SEQUENCE</scope>
    <source>
        <strain evidence="2">GSL018</strain>
    </source>
</reference>
<feature type="compositionally biased region" description="Low complexity" evidence="1">
    <location>
        <begin position="13"/>
        <end position="25"/>
    </location>
</feature>
<evidence type="ECO:0000256" key="1">
    <source>
        <dbReference type="SAM" id="MobiDB-lite"/>
    </source>
</evidence>
<feature type="compositionally biased region" description="Basic and acidic residues" evidence="1">
    <location>
        <begin position="48"/>
        <end position="57"/>
    </location>
</feature>
<dbReference type="PANTHER" id="PTHR33415:SF12">
    <property type="entry name" value="PROTEIN EMBRYO DEFECTIVE 514"/>
    <property type="match status" value="1"/>
</dbReference>
<accession>A0A061S3B7</accession>
<protein>
    <submittedName>
        <fullName evidence="2">Protein chloroplastic-like</fullName>
    </submittedName>
</protein>
<feature type="region of interest" description="Disordered" evidence="1">
    <location>
        <begin position="1"/>
        <end position="70"/>
    </location>
</feature>
<dbReference type="AlphaFoldDB" id="A0A061S3B7"/>
<dbReference type="InterPro" id="IPR044673">
    <property type="entry name" value="DCL-like"/>
</dbReference>
<name>A0A061S3B7_9CHLO</name>
<dbReference type="Pfam" id="PF11523">
    <property type="entry name" value="DUF3223"/>
    <property type="match status" value="1"/>
</dbReference>
<feature type="non-terminal residue" evidence="2">
    <location>
        <position position="194"/>
    </location>
</feature>
<sequence>MEEDKSTGKTEVEPAAAPPEQGAPEMRTEVEAPVKLDDGGAEGVEPDGNEHDKKPPTEDTQANKRSRQSSAAKIGFKTFANVHAALRYFATFINLYTKNQDINEYEHEVLLDLVQRGHPNPQQKIGVGVRAFQVQTSQHGSICYHIIRQDGSIEEFSYLKCLHGLYPDEDESLFVKKARNDGGRHGQGRGGRRG</sequence>
<dbReference type="EMBL" id="GBEZ01007993">
    <property type="protein sequence ID" value="JAC77509.1"/>
    <property type="molecule type" value="Transcribed_RNA"/>
</dbReference>
<evidence type="ECO:0000313" key="2">
    <source>
        <dbReference type="EMBL" id="JAC77509.1"/>
    </source>
</evidence>